<proteinExistence type="predicted"/>
<evidence type="ECO:0000313" key="3">
    <source>
        <dbReference type="EMBL" id="WEK17911.1"/>
    </source>
</evidence>
<feature type="transmembrane region" description="Helical" evidence="1">
    <location>
        <begin position="93"/>
        <end position="114"/>
    </location>
</feature>
<evidence type="ECO:0000313" key="4">
    <source>
        <dbReference type="Proteomes" id="UP001214530"/>
    </source>
</evidence>
<dbReference type="EMBL" id="CP119313">
    <property type="protein sequence ID" value="WEK17911.1"/>
    <property type="molecule type" value="Genomic_DNA"/>
</dbReference>
<keyword evidence="1" id="KW-0812">Transmembrane</keyword>
<feature type="transmembrane region" description="Helical" evidence="1">
    <location>
        <begin position="53"/>
        <end position="72"/>
    </location>
</feature>
<feature type="transmembrane region" description="Helical" evidence="1">
    <location>
        <begin position="21"/>
        <end position="41"/>
    </location>
</feature>
<keyword evidence="3" id="KW-0238">DNA-binding</keyword>
<accession>A0AAJ6B5W2</accession>
<evidence type="ECO:0000259" key="2">
    <source>
        <dbReference type="SMART" id="SM00850"/>
    </source>
</evidence>
<keyword evidence="1" id="KW-1133">Transmembrane helix</keyword>
<evidence type="ECO:0000256" key="1">
    <source>
        <dbReference type="SAM" id="Phobius"/>
    </source>
</evidence>
<dbReference type="Proteomes" id="UP001214530">
    <property type="component" value="Chromosome"/>
</dbReference>
<dbReference type="InterPro" id="IPR007492">
    <property type="entry name" value="LytTR_DNA-bd_dom"/>
</dbReference>
<dbReference type="AlphaFoldDB" id="A0AAJ6B5W2"/>
<protein>
    <submittedName>
        <fullName evidence="3">LytTR family DNA-binding domain-containing protein</fullName>
    </submittedName>
</protein>
<dbReference type="GO" id="GO:0003677">
    <property type="term" value="F:DNA binding"/>
    <property type="evidence" value="ECO:0007669"/>
    <property type="project" value="UniProtKB-KW"/>
</dbReference>
<dbReference type="Gene3D" id="2.40.50.1020">
    <property type="entry name" value="LytTr DNA-binding domain"/>
    <property type="match status" value="1"/>
</dbReference>
<reference evidence="3" key="1">
    <citation type="submission" date="2023-03" db="EMBL/GenBank/DDBJ databases">
        <title>Andean soil-derived lignocellulolytic bacterial consortium as a source of novel taxa and putative plastic-active enzymes.</title>
        <authorList>
            <person name="Diaz-Garcia L."/>
            <person name="Chuvochina M."/>
            <person name="Feuerriegel G."/>
            <person name="Bunk B."/>
            <person name="Sproer C."/>
            <person name="Streit W.R."/>
            <person name="Rodriguez L.M."/>
            <person name="Overmann J."/>
            <person name="Jimenez D.J."/>
        </authorList>
    </citation>
    <scope>NUCLEOTIDE SEQUENCE</scope>
    <source>
        <strain evidence="3">MAG 3858</strain>
    </source>
</reference>
<sequence length="317" mass="37237">METVTSGPVRPHKNFEKLLRIFLAIIAAHYIVVNGTDYNLLKLLINKNYYFEMAFSVLVALLLVTWISAVSFRLDKRLGWNRQTVPERSLFQFLLGVALPLFAEFIFIVAYFWFGARINVLKTNFMNTEFRLVIFLILFFNLYCIARYFYYKQHIAELELEHYKQQFPVQALQEPLPENGSTGQDTRYAPETENNKREIFIVNTTLRSIPVRIEEICSFYRASGCYYLRTYEQSINDAFVIPQTLKEVEELLDQNQFFRINRQMIVSFKSCVSFRPGKGKMLELIVEPKHIDENGTTLDSVSVSEDRVQAFKAWMDR</sequence>
<gene>
    <name evidence="3" type="ORF">P0Y49_14000</name>
</gene>
<feature type="domain" description="HTH LytTR-type" evidence="2">
    <location>
        <begin position="206"/>
        <end position="316"/>
    </location>
</feature>
<dbReference type="Pfam" id="PF04397">
    <property type="entry name" value="LytTR"/>
    <property type="match status" value="1"/>
</dbReference>
<organism evidence="3 4">
    <name type="scientific">Candidatus Pedobacter colombiensis</name>
    <dbReference type="NCBI Taxonomy" id="3121371"/>
    <lineage>
        <taxon>Bacteria</taxon>
        <taxon>Pseudomonadati</taxon>
        <taxon>Bacteroidota</taxon>
        <taxon>Sphingobacteriia</taxon>
        <taxon>Sphingobacteriales</taxon>
        <taxon>Sphingobacteriaceae</taxon>
        <taxon>Pedobacter</taxon>
    </lineage>
</organism>
<name>A0AAJ6B5W2_9SPHI</name>
<keyword evidence="1" id="KW-0472">Membrane</keyword>
<feature type="transmembrane region" description="Helical" evidence="1">
    <location>
        <begin position="130"/>
        <end position="150"/>
    </location>
</feature>
<dbReference type="SMART" id="SM00850">
    <property type="entry name" value="LytTR"/>
    <property type="match status" value="1"/>
</dbReference>